<evidence type="ECO:0000256" key="2">
    <source>
        <dbReference type="ARBA" id="ARBA00011245"/>
    </source>
</evidence>
<accession>A0A0G2FNG7</accession>
<evidence type="ECO:0000313" key="6">
    <source>
        <dbReference type="Proteomes" id="UP000034182"/>
    </source>
</evidence>
<dbReference type="SUPFAM" id="SSF51735">
    <property type="entry name" value="NAD(P)-binding Rossmann-fold domains"/>
    <property type="match status" value="1"/>
</dbReference>
<dbReference type="InterPro" id="IPR047122">
    <property type="entry name" value="Trans-enoyl_RdTase-like"/>
</dbReference>
<dbReference type="InterPro" id="IPR036291">
    <property type="entry name" value="NAD(P)-bd_dom_sf"/>
</dbReference>
<evidence type="ECO:0000256" key="3">
    <source>
        <dbReference type="ARBA" id="ARBA00023002"/>
    </source>
</evidence>
<dbReference type="Gene3D" id="3.40.50.720">
    <property type="entry name" value="NAD(P)-binding Rossmann-like Domain"/>
    <property type="match status" value="1"/>
</dbReference>
<sequence>MTKPVNKAAFLTAEKAYPLEVGEAPYPTPVNDEVIVKAAAIAINPVDWIVQSTAFIPVPYPWILGRDVAGPIVALGPDAPPSLRLGAPVAGLCLGFATKDPAASAFQTYVKLSPPLIIAPLPPHVSFVDAAVLPLGAATAAAGIFGSDFLGLRLPPPSLPSPPSPSRETEREEEEVVLVWGASSSVGASAVQLATAAGFVVLTTASPTNFALARHLGAREVFDYKAEDVIERIVGALPEED</sequence>
<protein>
    <submittedName>
        <fullName evidence="5">Putative zinc-binding oxidoreductase</fullName>
    </submittedName>
</protein>
<proteinExistence type="inferred from homology"/>
<evidence type="ECO:0000256" key="1">
    <source>
        <dbReference type="ARBA" id="ARBA00008072"/>
    </source>
</evidence>
<gene>
    <name evidence="5" type="ORF">UCDDS831_g08966</name>
</gene>
<dbReference type="EMBL" id="LAQI01000304">
    <property type="protein sequence ID" value="KKY13483.1"/>
    <property type="molecule type" value="Genomic_DNA"/>
</dbReference>
<dbReference type="SUPFAM" id="SSF50129">
    <property type="entry name" value="GroES-like"/>
    <property type="match status" value="1"/>
</dbReference>
<name>A0A0G2FNG7_9PEZI</name>
<comment type="caution">
    <text evidence="5">The sequence shown here is derived from an EMBL/GenBank/DDBJ whole genome shotgun (WGS) entry which is preliminary data.</text>
</comment>
<comment type="subunit">
    <text evidence="2">Monomer.</text>
</comment>
<dbReference type="PANTHER" id="PTHR45348">
    <property type="entry name" value="HYPOTHETICAL OXIDOREDUCTASE (EUROFUNG)"/>
    <property type="match status" value="1"/>
</dbReference>
<dbReference type="PANTHER" id="PTHR45348:SF2">
    <property type="entry name" value="ZINC-TYPE ALCOHOL DEHYDROGENASE-LIKE PROTEIN C2E1P3.01"/>
    <property type="match status" value="1"/>
</dbReference>
<dbReference type="AlphaFoldDB" id="A0A0G2FNG7"/>
<organism evidence="5 6">
    <name type="scientific">Diplodia seriata</name>
    <dbReference type="NCBI Taxonomy" id="420778"/>
    <lineage>
        <taxon>Eukaryota</taxon>
        <taxon>Fungi</taxon>
        <taxon>Dikarya</taxon>
        <taxon>Ascomycota</taxon>
        <taxon>Pezizomycotina</taxon>
        <taxon>Dothideomycetes</taxon>
        <taxon>Dothideomycetes incertae sedis</taxon>
        <taxon>Botryosphaeriales</taxon>
        <taxon>Botryosphaeriaceae</taxon>
        <taxon>Diplodia</taxon>
    </lineage>
</organism>
<dbReference type="Proteomes" id="UP000034182">
    <property type="component" value="Unassembled WGS sequence"/>
</dbReference>
<reference evidence="5 6" key="1">
    <citation type="submission" date="2015-03" db="EMBL/GenBank/DDBJ databases">
        <authorList>
            <person name="Morales-Cruz A."/>
            <person name="Amrine K.C."/>
            <person name="Cantu D."/>
        </authorList>
    </citation>
    <scope>NUCLEOTIDE SEQUENCE [LARGE SCALE GENOMIC DNA]</scope>
    <source>
        <strain evidence="5">DS831</strain>
    </source>
</reference>
<dbReference type="Gene3D" id="3.90.180.10">
    <property type="entry name" value="Medium-chain alcohol dehydrogenases, catalytic domain"/>
    <property type="match status" value="1"/>
</dbReference>
<comment type="similarity">
    <text evidence="1">Belongs to the zinc-containing alcohol dehydrogenase family.</text>
</comment>
<evidence type="ECO:0000259" key="4">
    <source>
        <dbReference type="Pfam" id="PF08240"/>
    </source>
</evidence>
<reference evidence="5 6" key="2">
    <citation type="submission" date="2015-05" db="EMBL/GenBank/DDBJ databases">
        <title>Distinctive expansion of gene families associated with plant cell wall degradation and secondary metabolism in the genomes of grapevine trunk pathogens.</title>
        <authorList>
            <person name="Lawrence D.P."/>
            <person name="Travadon R."/>
            <person name="Rolshausen P.E."/>
            <person name="Baumgartner K."/>
        </authorList>
    </citation>
    <scope>NUCLEOTIDE SEQUENCE [LARGE SCALE GENOMIC DNA]</scope>
    <source>
        <strain evidence="5">DS831</strain>
    </source>
</reference>
<dbReference type="InterPro" id="IPR011032">
    <property type="entry name" value="GroES-like_sf"/>
</dbReference>
<keyword evidence="3" id="KW-0560">Oxidoreductase</keyword>
<feature type="domain" description="Alcohol dehydrogenase-like N-terminal" evidence="4">
    <location>
        <begin position="32"/>
        <end position="94"/>
    </location>
</feature>
<dbReference type="Pfam" id="PF08240">
    <property type="entry name" value="ADH_N"/>
    <property type="match status" value="1"/>
</dbReference>
<dbReference type="GO" id="GO:0016651">
    <property type="term" value="F:oxidoreductase activity, acting on NAD(P)H"/>
    <property type="evidence" value="ECO:0007669"/>
    <property type="project" value="InterPro"/>
</dbReference>
<dbReference type="InterPro" id="IPR013154">
    <property type="entry name" value="ADH-like_N"/>
</dbReference>
<evidence type="ECO:0000313" key="5">
    <source>
        <dbReference type="EMBL" id="KKY13483.1"/>
    </source>
</evidence>